<dbReference type="Pfam" id="PF04012">
    <property type="entry name" value="PspA_IM30"/>
    <property type="match status" value="1"/>
</dbReference>
<comment type="similarity">
    <text evidence="1">Belongs to the PspA/Vipp/IM30 family.</text>
</comment>
<reference evidence="4" key="1">
    <citation type="journal article" date="2019" name="Int. J. Syst. Evol. Microbiol.">
        <title>The Global Catalogue of Microorganisms (GCM) 10K type strain sequencing project: providing services to taxonomists for standard genome sequencing and annotation.</title>
        <authorList>
            <consortium name="The Broad Institute Genomics Platform"/>
            <consortium name="The Broad Institute Genome Sequencing Center for Infectious Disease"/>
            <person name="Wu L."/>
            <person name="Ma J."/>
        </authorList>
    </citation>
    <scope>NUCLEOTIDE SEQUENCE [LARGE SCALE GENOMIC DNA]</scope>
    <source>
        <strain evidence="4">CGMCC 1.12942</strain>
    </source>
</reference>
<dbReference type="RefSeq" id="WP_379863005.1">
    <property type="nucleotide sequence ID" value="NZ_JBHTBW010000005.1"/>
</dbReference>
<evidence type="ECO:0000256" key="1">
    <source>
        <dbReference type="ARBA" id="ARBA00043985"/>
    </source>
</evidence>
<dbReference type="PANTHER" id="PTHR31088">
    <property type="entry name" value="MEMBRANE-ASSOCIATED PROTEIN VIPP1, CHLOROPLASTIC"/>
    <property type="match status" value="1"/>
</dbReference>
<accession>A0ABW2RFQ9</accession>
<proteinExistence type="inferred from homology"/>
<sequence length="226" mass="25686">MAWKRIRDYLMATYHEIMDDVEKPESMLKQYLRDIEKEIGAAKEVIIKQQMLTKQFTRQAEEAKNLAARREEQTRIAQNAGEEKLAEKALAEMKYYEAKAQEYEGYAQKSIAQTEDLRHQVSKLEKKYQDLKDKKNELVARAAMAQANQRIHAMLSFTASESLLKEFQRIEDRIAEMEIRAKVYANASLGEMNAGSAPGQIALNPAKAGPAEEVKVSLSAPEAMSQ</sequence>
<keyword evidence="2" id="KW-0175">Coiled coil</keyword>
<dbReference type="InterPro" id="IPR007157">
    <property type="entry name" value="PspA_VIPP1"/>
</dbReference>
<feature type="coiled-coil region" evidence="2">
    <location>
        <begin position="107"/>
        <end position="180"/>
    </location>
</feature>
<name>A0ABW2RFQ9_9BACL</name>
<protein>
    <submittedName>
        <fullName evidence="3">PspA/IM30 family protein</fullName>
    </submittedName>
</protein>
<gene>
    <name evidence="3" type="ORF">ACFQNG_01375</name>
</gene>
<organism evidence="3 4">
    <name type="scientific">Laceyella putida</name>
    <dbReference type="NCBI Taxonomy" id="110101"/>
    <lineage>
        <taxon>Bacteria</taxon>
        <taxon>Bacillati</taxon>
        <taxon>Bacillota</taxon>
        <taxon>Bacilli</taxon>
        <taxon>Bacillales</taxon>
        <taxon>Thermoactinomycetaceae</taxon>
        <taxon>Laceyella</taxon>
    </lineage>
</organism>
<comment type="caution">
    <text evidence="3">The sequence shown here is derived from an EMBL/GenBank/DDBJ whole genome shotgun (WGS) entry which is preliminary data.</text>
</comment>
<evidence type="ECO:0000256" key="2">
    <source>
        <dbReference type="SAM" id="Coils"/>
    </source>
</evidence>
<keyword evidence="4" id="KW-1185">Reference proteome</keyword>
<evidence type="ECO:0000313" key="3">
    <source>
        <dbReference type="EMBL" id="MFC7439816.1"/>
    </source>
</evidence>
<evidence type="ECO:0000313" key="4">
    <source>
        <dbReference type="Proteomes" id="UP001596500"/>
    </source>
</evidence>
<dbReference type="EMBL" id="JBHTBW010000005">
    <property type="protein sequence ID" value="MFC7439816.1"/>
    <property type="molecule type" value="Genomic_DNA"/>
</dbReference>
<dbReference type="PANTHER" id="PTHR31088:SF6">
    <property type="entry name" value="PHAGE SHOCK PROTEIN A"/>
    <property type="match status" value="1"/>
</dbReference>
<dbReference type="Proteomes" id="UP001596500">
    <property type="component" value="Unassembled WGS sequence"/>
</dbReference>